<dbReference type="GO" id="GO:0042761">
    <property type="term" value="P:very long-chain fatty acid biosynthetic process"/>
    <property type="evidence" value="ECO:0007669"/>
    <property type="project" value="TreeGrafter"/>
</dbReference>
<dbReference type="AlphaFoldDB" id="A0A151Z879"/>
<comment type="caution">
    <text evidence="11">The sequence shown here is derived from an EMBL/GenBank/DDBJ whole genome shotgun (WGS) entry which is preliminary data.</text>
</comment>
<reference evidence="11 12" key="1">
    <citation type="submission" date="2015-12" db="EMBL/GenBank/DDBJ databases">
        <title>Dictyostelia acquired genes for synthesis and detection of signals that induce cell-type specialization by lateral gene transfer from prokaryotes.</title>
        <authorList>
            <person name="Gloeckner G."/>
            <person name="Schaap P."/>
        </authorList>
    </citation>
    <scope>NUCLEOTIDE SEQUENCE [LARGE SCALE GENOMIC DNA]</scope>
    <source>
        <strain evidence="11 12">TK</strain>
    </source>
</reference>
<evidence type="ECO:0000256" key="6">
    <source>
        <dbReference type="ARBA" id="ARBA00022989"/>
    </source>
</evidence>
<keyword evidence="2 10" id="KW-0444">Lipid biosynthesis</keyword>
<dbReference type="EC" id="2.3.1.-" evidence="10"/>
<organism evidence="11 12">
    <name type="scientific">Tieghemostelium lacteum</name>
    <name type="common">Slime mold</name>
    <name type="synonym">Dictyostelium lacteum</name>
    <dbReference type="NCBI Taxonomy" id="361077"/>
    <lineage>
        <taxon>Eukaryota</taxon>
        <taxon>Amoebozoa</taxon>
        <taxon>Evosea</taxon>
        <taxon>Eumycetozoa</taxon>
        <taxon>Dictyostelia</taxon>
        <taxon>Dictyosteliales</taxon>
        <taxon>Raperosteliaceae</taxon>
        <taxon>Tieghemostelium</taxon>
    </lineage>
</organism>
<dbReference type="Proteomes" id="UP000076078">
    <property type="component" value="Unassembled WGS sequence"/>
</dbReference>
<dbReference type="PROSITE" id="PS01188">
    <property type="entry name" value="ELO"/>
    <property type="match status" value="1"/>
</dbReference>
<protein>
    <recommendedName>
        <fullName evidence="10">Elongation of fatty acids protein</fullName>
        <ecNumber evidence="10">2.3.1.-</ecNumber>
    </recommendedName>
</protein>
<dbReference type="OMA" id="FHHMAMV"/>
<feature type="transmembrane region" description="Helical" evidence="10">
    <location>
        <begin position="170"/>
        <end position="191"/>
    </location>
</feature>
<feature type="transmembrane region" description="Helical" evidence="10">
    <location>
        <begin position="237"/>
        <end position="258"/>
    </location>
</feature>
<evidence type="ECO:0000256" key="4">
    <source>
        <dbReference type="ARBA" id="ARBA00022692"/>
    </source>
</evidence>
<evidence type="ECO:0000256" key="3">
    <source>
        <dbReference type="ARBA" id="ARBA00022679"/>
    </source>
</evidence>
<keyword evidence="5 10" id="KW-0276">Fatty acid metabolism</keyword>
<keyword evidence="7 10" id="KW-0443">Lipid metabolism</keyword>
<dbReference type="GO" id="GO:0009922">
    <property type="term" value="F:fatty acid elongase activity"/>
    <property type="evidence" value="ECO:0007669"/>
    <property type="project" value="InterPro"/>
</dbReference>
<dbReference type="PANTHER" id="PTHR11157:SF104">
    <property type="entry name" value="ELONGATION OF FATTY ACIDS PROTEIN SRE1"/>
    <property type="match status" value="1"/>
</dbReference>
<keyword evidence="9 10" id="KW-0275">Fatty acid biosynthesis</keyword>
<evidence type="ECO:0000256" key="7">
    <source>
        <dbReference type="ARBA" id="ARBA00023098"/>
    </source>
</evidence>
<gene>
    <name evidence="11" type="ORF">DLAC_08726</name>
</gene>
<dbReference type="InterPro" id="IPR002076">
    <property type="entry name" value="ELO_fam"/>
</dbReference>
<dbReference type="FunCoup" id="A0A151Z879">
    <property type="interactions" value="51"/>
</dbReference>
<dbReference type="PANTHER" id="PTHR11157">
    <property type="entry name" value="FATTY ACID ACYL TRANSFERASE-RELATED"/>
    <property type="match status" value="1"/>
</dbReference>
<keyword evidence="8 10" id="KW-0472">Membrane</keyword>
<name>A0A151Z879_TIELA</name>
<dbReference type="EMBL" id="LODT01000037">
    <property type="protein sequence ID" value="KYQ90138.1"/>
    <property type="molecule type" value="Genomic_DNA"/>
</dbReference>
<dbReference type="GO" id="GO:0034625">
    <property type="term" value="P:fatty acid elongation, monounsaturated fatty acid"/>
    <property type="evidence" value="ECO:0007669"/>
    <property type="project" value="TreeGrafter"/>
</dbReference>
<feature type="transmembrane region" description="Helical" evidence="10">
    <location>
        <begin position="113"/>
        <end position="133"/>
    </location>
</feature>
<dbReference type="Pfam" id="PF01151">
    <property type="entry name" value="ELO"/>
    <property type="match status" value="1"/>
</dbReference>
<dbReference type="STRING" id="361077.A0A151Z879"/>
<sequence length="277" mass="32162">METATGVMSTLTENYEKLGKYMDNWRWEVGKTPLSEDIYPYSTSVTYLLVIFLLVKFMKNRKPMQLKGFSIVHNLNLILLSGSMLIGVLEAAYRQSQSQGTFSLFCEQSPNAVQGRIGFWIYIFYLSKYVELIDTVILALKKRSIIFLHVFHHMIMVPLTHLWLKEQWLSGSWWCTFVNSFIHVIMYYYYLQTTLGNQCWFKKYITTSQIVQFLTGTVVVTYWLIIRKSYNCQGGLIPGVVSNLINTSFILLFSKFYIDSYLKGRSSTPSSSKSKSE</sequence>
<evidence type="ECO:0000256" key="1">
    <source>
        <dbReference type="ARBA" id="ARBA00004141"/>
    </source>
</evidence>
<dbReference type="GO" id="GO:0005789">
    <property type="term" value="C:endoplasmic reticulum membrane"/>
    <property type="evidence" value="ECO:0007669"/>
    <property type="project" value="TreeGrafter"/>
</dbReference>
<evidence type="ECO:0000256" key="2">
    <source>
        <dbReference type="ARBA" id="ARBA00022516"/>
    </source>
</evidence>
<dbReference type="InterPro" id="IPR030457">
    <property type="entry name" value="ELO_CS"/>
</dbReference>
<keyword evidence="11" id="KW-0413">Isomerase</keyword>
<feature type="transmembrane region" description="Helical" evidence="10">
    <location>
        <begin position="145"/>
        <end position="164"/>
    </location>
</feature>
<evidence type="ECO:0000313" key="12">
    <source>
        <dbReference type="Proteomes" id="UP000076078"/>
    </source>
</evidence>
<keyword evidence="6 10" id="KW-1133">Transmembrane helix</keyword>
<feature type="transmembrane region" description="Helical" evidence="10">
    <location>
        <begin position="75"/>
        <end position="93"/>
    </location>
</feature>
<evidence type="ECO:0000256" key="10">
    <source>
        <dbReference type="RuleBase" id="RU361115"/>
    </source>
</evidence>
<accession>A0A151Z879</accession>
<dbReference type="OrthoDB" id="434092at2759"/>
<evidence type="ECO:0000256" key="9">
    <source>
        <dbReference type="ARBA" id="ARBA00023160"/>
    </source>
</evidence>
<feature type="transmembrane region" description="Helical" evidence="10">
    <location>
        <begin position="38"/>
        <end position="55"/>
    </location>
</feature>
<comment type="similarity">
    <text evidence="10">Belongs to the ELO family.</text>
</comment>
<dbReference type="InParanoid" id="A0A151Z879"/>
<evidence type="ECO:0000256" key="8">
    <source>
        <dbReference type="ARBA" id="ARBA00023136"/>
    </source>
</evidence>
<keyword evidence="3 10" id="KW-0808">Transferase</keyword>
<comment type="subcellular location">
    <subcellularLocation>
        <location evidence="1">Membrane</location>
        <topology evidence="1">Multi-pass membrane protein</topology>
    </subcellularLocation>
</comment>
<proteinExistence type="inferred from homology"/>
<comment type="catalytic activity">
    <reaction evidence="10">
        <text>an acyl-CoA + malonyl-CoA + H(+) = a 3-oxoacyl-CoA + CO2 + CoA</text>
        <dbReference type="Rhea" id="RHEA:50252"/>
        <dbReference type="ChEBI" id="CHEBI:15378"/>
        <dbReference type="ChEBI" id="CHEBI:16526"/>
        <dbReference type="ChEBI" id="CHEBI:57287"/>
        <dbReference type="ChEBI" id="CHEBI:57384"/>
        <dbReference type="ChEBI" id="CHEBI:58342"/>
        <dbReference type="ChEBI" id="CHEBI:90726"/>
    </reaction>
    <physiologicalReaction direction="left-to-right" evidence="10">
        <dbReference type="Rhea" id="RHEA:50253"/>
    </physiologicalReaction>
</comment>
<evidence type="ECO:0000256" key="5">
    <source>
        <dbReference type="ARBA" id="ARBA00022832"/>
    </source>
</evidence>
<dbReference type="GO" id="GO:0030148">
    <property type="term" value="P:sphingolipid biosynthetic process"/>
    <property type="evidence" value="ECO:0007669"/>
    <property type="project" value="TreeGrafter"/>
</dbReference>
<keyword evidence="12" id="KW-1185">Reference proteome</keyword>
<dbReference type="GO" id="GO:0034626">
    <property type="term" value="P:fatty acid elongation, polyunsaturated fatty acid"/>
    <property type="evidence" value="ECO:0007669"/>
    <property type="project" value="TreeGrafter"/>
</dbReference>
<keyword evidence="4 10" id="KW-0812">Transmembrane</keyword>
<feature type="transmembrane region" description="Helical" evidence="10">
    <location>
        <begin position="203"/>
        <end position="225"/>
    </location>
</feature>
<dbReference type="GO" id="GO:0016853">
    <property type="term" value="F:isomerase activity"/>
    <property type="evidence" value="ECO:0007669"/>
    <property type="project" value="UniProtKB-KW"/>
</dbReference>
<dbReference type="GO" id="GO:0019367">
    <property type="term" value="P:fatty acid elongation, saturated fatty acid"/>
    <property type="evidence" value="ECO:0007669"/>
    <property type="project" value="TreeGrafter"/>
</dbReference>
<evidence type="ECO:0000313" key="11">
    <source>
        <dbReference type="EMBL" id="KYQ90138.1"/>
    </source>
</evidence>